<keyword evidence="4" id="KW-0460">Magnesium</keyword>
<dbReference type="GO" id="GO:0004518">
    <property type="term" value="F:nuclease activity"/>
    <property type="evidence" value="ECO:0007669"/>
    <property type="project" value="UniProtKB-KW"/>
</dbReference>
<keyword evidence="1" id="KW-0540">Nuclease</keyword>
<accession>A0A1I0W8B1</accession>
<keyword evidence="8" id="KW-1185">Reference proteome</keyword>
<dbReference type="Pfam" id="PF13470">
    <property type="entry name" value="PIN_3"/>
    <property type="match status" value="1"/>
</dbReference>
<protein>
    <submittedName>
        <fullName evidence="7">PIN domain-containing protein</fullName>
    </submittedName>
</protein>
<dbReference type="InterPro" id="IPR029060">
    <property type="entry name" value="PIN-like_dom_sf"/>
</dbReference>
<sequence>MSAQRVLVDANVLFSRTLRDWLALIYINPGGEVYNVYWTEDILAEAVYQLRRNHPSWDGRQTRAIRDTIARTFEGGRVEDFVVDGSFQGTDPHDQHVHAAALACDADILLTCDGGFSGGPVNPDLLPYEVYTPDDFFVLVDKSVPEIVCAVTLEQTEYWRRKKQGKAPLAEHLEAAGCPQFAKRVRTYQGHLSIRGDR</sequence>
<feature type="domain" description="PIN" evidence="5">
    <location>
        <begin position="5"/>
        <end position="113"/>
    </location>
</feature>
<dbReference type="Pfam" id="PF26343">
    <property type="entry name" value="VapC50_C"/>
    <property type="match status" value="1"/>
</dbReference>
<dbReference type="EMBL" id="FOKG01000001">
    <property type="protein sequence ID" value="SFA84979.1"/>
    <property type="molecule type" value="Genomic_DNA"/>
</dbReference>
<evidence type="ECO:0000256" key="1">
    <source>
        <dbReference type="ARBA" id="ARBA00022722"/>
    </source>
</evidence>
<keyword evidence="3" id="KW-0378">Hydrolase</keyword>
<gene>
    <name evidence="7" type="ORF">SAMN05216266_101833</name>
</gene>
<dbReference type="STRING" id="490629.SAMN05216266_101833"/>
<feature type="domain" description="VapC50 C-terminal" evidence="6">
    <location>
        <begin position="133"/>
        <end position="186"/>
    </location>
</feature>
<evidence type="ECO:0000256" key="4">
    <source>
        <dbReference type="ARBA" id="ARBA00022842"/>
    </source>
</evidence>
<organism evidence="7 8">
    <name type="scientific">Amycolatopsis marina</name>
    <dbReference type="NCBI Taxonomy" id="490629"/>
    <lineage>
        <taxon>Bacteria</taxon>
        <taxon>Bacillati</taxon>
        <taxon>Actinomycetota</taxon>
        <taxon>Actinomycetes</taxon>
        <taxon>Pseudonocardiales</taxon>
        <taxon>Pseudonocardiaceae</taxon>
        <taxon>Amycolatopsis</taxon>
    </lineage>
</organism>
<evidence type="ECO:0000256" key="2">
    <source>
        <dbReference type="ARBA" id="ARBA00022723"/>
    </source>
</evidence>
<reference evidence="8" key="1">
    <citation type="submission" date="2016-10" db="EMBL/GenBank/DDBJ databases">
        <authorList>
            <person name="Varghese N."/>
            <person name="Submissions S."/>
        </authorList>
    </citation>
    <scope>NUCLEOTIDE SEQUENCE [LARGE SCALE GENOMIC DNA]</scope>
    <source>
        <strain evidence="8">CGMCC 4.3568</strain>
    </source>
</reference>
<dbReference type="AlphaFoldDB" id="A0A1I0W8B1"/>
<evidence type="ECO:0000259" key="6">
    <source>
        <dbReference type="Pfam" id="PF26343"/>
    </source>
</evidence>
<proteinExistence type="predicted"/>
<dbReference type="GO" id="GO:0016787">
    <property type="term" value="F:hydrolase activity"/>
    <property type="evidence" value="ECO:0007669"/>
    <property type="project" value="UniProtKB-KW"/>
</dbReference>
<evidence type="ECO:0000259" key="5">
    <source>
        <dbReference type="Pfam" id="PF13470"/>
    </source>
</evidence>
<dbReference type="OrthoDB" id="211933at2"/>
<keyword evidence="2" id="KW-0479">Metal-binding</keyword>
<dbReference type="CDD" id="cd09854">
    <property type="entry name" value="PIN_VapC-like"/>
    <property type="match status" value="1"/>
</dbReference>
<evidence type="ECO:0000256" key="3">
    <source>
        <dbReference type="ARBA" id="ARBA00022801"/>
    </source>
</evidence>
<dbReference type="RefSeq" id="WP_091669447.1">
    <property type="nucleotide sequence ID" value="NZ_FOKG01000001.1"/>
</dbReference>
<evidence type="ECO:0000313" key="8">
    <source>
        <dbReference type="Proteomes" id="UP000243799"/>
    </source>
</evidence>
<name>A0A1I0W8B1_9PSEU</name>
<evidence type="ECO:0000313" key="7">
    <source>
        <dbReference type="EMBL" id="SFA84979.1"/>
    </source>
</evidence>
<dbReference type="Proteomes" id="UP000243799">
    <property type="component" value="Unassembled WGS sequence"/>
</dbReference>
<dbReference type="SUPFAM" id="SSF88723">
    <property type="entry name" value="PIN domain-like"/>
    <property type="match status" value="1"/>
</dbReference>
<dbReference type="InterPro" id="IPR002716">
    <property type="entry name" value="PIN_dom"/>
</dbReference>
<dbReference type="GO" id="GO:0046872">
    <property type="term" value="F:metal ion binding"/>
    <property type="evidence" value="ECO:0007669"/>
    <property type="project" value="UniProtKB-KW"/>
</dbReference>
<dbReference type="InterPro" id="IPR058652">
    <property type="entry name" value="VapC50_C"/>
</dbReference>